<evidence type="ECO:0000313" key="2">
    <source>
        <dbReference type="EMBL" id="VEL17179.1"/>
    </source>
</evidence>
<protein>
    <submittedName>
        <fullName evidence="2">Uncharacterized protein</fullName>
    </submittedName>
</protein>
<dbReference type="EMBL" id="CAAALY010031448">
    <property type="protein sequence ID" value="VEL17179.1"/>
    <property type="molecule type" value="Genomic_DNA"/>
</dbReference>
<sequence length="66" mass="7347">MMAPCTDYADYDAGKTLENVPSQYSNAQNHEYCGRGHGTRYVPQGLPETPTKLWKPGRTDNMLAKA</sequence>
<comment type="caution">
    <text evidence="2">The sequence shown here is derived from an EMBL/GenBank/DDBJ whole genome shotgun (WGS) entry which is preliminary data.</text>
</comment>
<reference evidence="2" key="1">
    <citation type="submission" date="2018-11" db="EMBL/GenBank/DDBJ databases">
        <authorList>
            <consortium name="Pathogen Informatics"/>
        </authorList>
    </citation>
    <scope>NUCLEOTIDE SEQUENCE</scope>
</reference>
<accession>A0A3S5A1D9</accession>
<gene>
    <name evidence="2" type="ORF">PXEA_LOCUS10619</name>
</gene>
<evidence type="ECO:0000256" key="1">
    <source>
        <dbReference type="SAM" id="MobiDB-lite"/>
    </source>
</evidence>
<dbReference type="AlphaFoldDB" id="A0A3S5A1D9"/>
<evidence type="ECO:0000313" key="3">
    <source>
        <dbReference type="Proteomes" id="UP000784294"/>
    </source>
</evidence>
<name>A0A3S5A1D9_9PLAT</name>
<organism evidence="2 3">
    <name type="scientific">Protopolystoma xenopodis</name>
    <dbReference type="NCBI Taxonomy" id="117903"/>
    <lineage>
        <taxon>Eukaryota</taxon>
        <taxon>Metazoa</taxon>
        <taxon>Spiralia</taxon>
        <taxon>Lophotrochozoa</taxon>
        <taxon>Platyhelminthes</taxon>
        <taxon>Monogenea</taxon>
        <taxon>Polyopisthocotylea</taxon>
        <taxon>Polystomatidea</taxon>
        <taxon>Polystomatidae</taxon>
        <taxon>Protopolystoma</taxon>
    </lineage>
</organism>
<proteinExistence type="predicted"/>
<keyword evidence="3" id="KW-1185">Reference proteome</keyword>
<dbReference type="Proteomes" id="UP000784294">
    <property type="component" value="Unassembled WGS sequence"/>
</dbReference>
<feature type="region of interest" description="Disordered" evidence="1">
    <location>
        <begin position="28"/>
        <end position="66"/>
    </location>
</feature>